<dbReference type="Proteomes" id="UP000593562">
    <property type="component" value="Unassembled WGS sequence"/>
</dbReference>
<keyword evidence="4 6" id="KW-0472">Membrane</keyword>
<dbReference type="PANTHER" id="PTHR31234:SF42">
    <property type="entry name" value="LATE EMBRYOGENESIS ABUNDANT (LEA) HYDROXYPROLINE-RICH GLYCOPROTEIN FAMILY"/>
    <property type="match status" value="1"/>
</dbReference>
<gene>
    <name evidence="8" type="ORF">HS088_TW21G00643</name>
</gene>
<dbReference type="InterPro" id="IPR004864">
    <property type="entry name" value="LEA_2"/>
</dbReference>
<dbReference type="FunCoup" id="A0A7J7C3J0">
    <property type="interactions" value="848"/>
</dbReference>
<evidence type="ECO:0000256" key="4">
    <source>
        <dbReference type="ARBA" id="ARBA00023136"/>
    </source>
</evidence>
<reference evidence="8 9" key="1">
    <citation type="journal article" date="2020" name="Nat. Commun.">
        <title>Genome of Tripterygium wilfordii and identification of cytochrome P450 involved in triptolide biosynthesis.</title>
        <authorList>
            <person name="Tu L."/>
            <person name="Su P."/>
            <person name="Zhang Z."/>
            <person name="Gao L."/>
            <person name="Wang J."/>
            <person name="Hu T."/>
            <person name="Zhou J."/>
            <person name="Zhang Y."/>
            <person name="Zhao Y."/>
            <person name="Liu Y."/>
            <person name="Song Y."/>
            <person name="Tong Y."/>
            <person name="Lu Y."/>
            <person name="Yang J."/>
            <person name="Xu C."/>
            <person name="Jia M."/>
            <person name="Peters R.J."/>
            <person name="Huang L."/>
            <person name="Gao W."/>
        </authorList>
    </citation>
    <scope>NUCLEOTIDE SEQUENCE [LARGE SCALE GENOMIC DNA]</scope>
    <source>
        <strain evidence="9">cv. XIE 37</strain>
        <tissue evidence="8">Leaf</tissue>
    </source>
</reference>
<evidence type="ECO:0000256" key="3">
    <source>
        <dbReference type="ARBA" id="ARBA00022989"/>
    </source>
</evidence>
<feature type="region of interest" description="Disordered" evidence="5">
    <location>
        <begin position="1"/>
        <end position="26"/>
    </location>
</feature>
<dbReference type="OrthoDB" id="630676at2759"/>
<dbReference type="InterPro" id="IPR044839">
    <property type="entry name" value="NDR1-like"/>
</dbReference>
<keyword evidence="9" id="KW-1185">Reference proteome</keyword>
<evidence type="ECO:0000256" key="1">
    <source>
        <dbReference type="ARBA" id="ARBA00004167"/>
    </source>
</evidence>
<evidence type="ECO:0000256" key="2">
    <source>
        <dbReference type="ARBA" id="ARBA00022692"/>
    </source>
</evidence>
<evidence type="ECO:0000256" key="5">
    <source>
        <dbReference type="SAM" id="MobiDB-lite"/>
    </source>
</evidence>
<dbReference type="AlphaFoldDB" id="A0A7J7C3J0"/>
<dbReference type="EMBL" id="JAAARO010000021">
    <property type="protein sequence ID" value="KAF5728495.1"/>
    <property type="molecule type" value="Genomic_DNA"/>
</dbReference>
<proteinExistence type="predicted"/>
<feature type="transmembrane region" description="Helical" evidence="6">
    <location>
        <begin position="105"/>
        <end position="134"/>
    </location>
</feature>
<protein>
    <recommendedName>
        <fullName evidence="7">Late embryogenesis abundant protein LEA-2 subgroup domain-containing protein</fullName>
    </recommendedName>
</protein>
<feature type="domain" description="Late embryogenesis abundant protein LEA-2 subgroup" evidence="7">
    <location>
        <begin position="170"/>
        <end position="267"/>
    </location>
</feature>
<dbReference type="GO" id="GO:0005886">
    <property type="term" value="C:plasma membrane"/>
    <property type="evidence" value="ECO:0007669"/>
    <property type="project" value="TreeGrafter"/>
</dbReference>
<dbReference type="PANTHER" id="PTHR31234">
    <property type="entry name" value="LATE EMBRYOGENESIS ABUNDANT (LEA) HYDROXYPROLINE-RICH GLYCOPROTEIN FAMILY"/>
    <property type="match status" value="1"/>
</dbReference>
<dbReference type="InParanoid" id="A0A7J7C3J0"/>
<dbReference type="GO" id="GO:0098542">
    <property type="term" value="P:defense response to other organism"/>
    <property type="evidence" value="ECO:0007669"/>
    <property type="project" value="InterPro"/>
</dbReference>
<sequence length="288" mass="32659">MLPLPRPPPRPLSSPQPLSPNETQGTPLFHNQIVISKQPRNQLSPAVPLSPNETQGTPLFHNQIVISKQPRNQLSPAVRSPDPVINKLGEQTTLRHPQPRRTNPIIWFCAILCLIFSLILIFFGIATLITFLVVKPRIPVFDTPNAILSTIYFDSPEYFNGDFTLLANFSNPNRKIDVRFKYADIELYFSDKLVATQGSQPFTLRRGETRLESVHMISSLVYLPQKFATELRMQVQSNRVKYNVRATFKVTATLGLLHFSYRLHGRCEIEMTGPPTGILVARSCKTKR</sequence>
<dbReference type="Pfam" id="PF03168">
    <property type="entry name" value="LEA_2"/>
    <property type="match status" value="1"/>
</dbReference>
<evidence type="ECO:0000313" key="9">
    <source>
        <dbReference type="Proteomes" id="UP000593562"/>
    </source>
</evidence>
<organism evidence="8 9">
    <name type="scientific">Tripterygium wilfordii</name>
    <name type="common">Thunder God vine</name>
    <dbReference type="NCBI Taxonomy" id="458696"/>
    <lineage>
        <taxon>Eukaryota</taxon>
        <taxon>Viridiplantae</taxon>
        <taxon>Streptophyta</taxon>
        <taxon>Embryophyta</taxon>
        <taxon>Tracheophyta</taxon>
        <taxon>Spermatophyta</taxon>
        <taxon>Magnoliopsida</taxon>
        <taxon>eudicotyledons</taxon>
        <taxon>Gunneridae</taxon>
        <taxon>Pentapetalae</taxon>
        <taxon>rosids</taxon>
        <taxon>fabids</taxon>
        <taxon>Celastrales</taxon>
        <taxon>Celastraceae</taxon>
        <taxon>Tripterygium</taxon>
    </lineage>
</organism>
<keyword evidence="2 6" id="KW-0812">Transmembrane</keyword>
<comment type="caution">
    <text evidence="8">The sequence shown here is derived from an EMBL/GenBank/DDBJ whole genome shotgun (WGS) entry which is preliminary data.</text>
</comment>
<evidence type="ECO:0000256" key="6">
    <source>
        <dbReference type="SAM" id="Phobius"/>
    </source>
</evidence>
<accession>A0A7J7C3J0</accession>
<name>A0A7J7C3J0_TRIWF</name>
<evidence type="ECO:0000259" key="7">
    <source>
        <dbReference type="Pfam" id="PF03168"/>
    </source>
</evidence>
<keyword evidence="3 6" id="KW-1133">Transmembrane helix</keyword>
<feature type="compositionally biased region" description="Pro residues" evidence="5">
    <location>
        <begin position="1"/>
        <end position="18"/>
    </location>
</feature>
<comment type="subcellular location">
    <subcellularLocation>
        <location evidence="1">Membrane</location>
        <topology evidence="1">Single-pass membrane protein</topology>
    </subcellularLocation>
</comment>
<evidence type="ECO:0000313" key="8">
    <source>
        <dbReference type="EMBL" id="KAF5728495.1"/>
    </source>
</evidence>